<name>A0A6C0KW97_9ZZZZ</name>
<sequence>MKDLKDSKICLIYAYYERKNQEKNQTNLSFFINYGLDKSKWLNLDITTVFVINSTQCSVKIPKRNDIHVIYNDSNEYSDYEGWHDGIIYLCKLNNQSLWKTYDYMCLINSGPCGPIMDEDINNHWLYPFYEKMKLTSSIACSPYINLFEPQFLKTDIPIKILSCYFTLIKISKNIMDLLMRTRLNNMYTVLGHKKTKLDAINYGEYGLSEILLMNKYNLCSLFDDGTPASLERKEFIHPTNITRLIKTIFIKNIWRISQPPYYVSLPVLYSYCKNFIKKKLLYKNIFHDFEIEYNYKLLNLDNFFENKTQYYKLYGYAEENILFPVKGTIITNSCVIYAHYDENNIIANYVLEGLKTLIFLGYDILFYTASEKIINIDLSILPFDVNFIKNEGAGTDWKIFLKGLQKIKNENINYDWIMIMNDSLLFPINGINNFINTITNMRSSCDFWGHWESNEINWHLIGVPIEFKSIMLNCVLKFIEENIEKCTFYMDYITILETKLAEFLKTSGYKHNSVIKDTDLISNDNLICKTFHPYVISQWINNPKSFSIKWKYCISYLNNKFVSGYFNFLSKYLHYGPNGFISKPEDAGAFPKSEITHKLFI</sequence>
<protein>
    <submittedName>
        <fullName evidence="1">Uncharacterized protein</fullName>
    </submittedName>
</protein>
<accession>A0A6C0KW97</accession>
<dbReference type="AlphaFoldDB" id="A0A6C0KW97"/>
<reference evidence="1" key="1">
    <citation type="journal article" date="2020" name="Nature">
        <title>Giant virus diversity and host interactions through global metagenomics.</title>
        <authorList>
            <person name="Schulz F."/>
            <person name="Roux S."/>
            <person name="Paez-Espino D."/>
            <person name="Jungbluth S."/>
            <person name="Walsh D.A."/>
            <person name="Denef V.J."/>
            <person name="McMahon K.D."/>
            <person name="Konstantinidis K.T."/>
            <person name="Eloe-Fadrosh E.A."/>
            <person name="Kyrpides N.C."/>
            <person name="Woyke T."/>
        </authorList>
    </citation>
    <scope>NUCLEOTIDE SEQUENCE</scope>
    <source>
        <strain evidence="1">GVMAG-S-3300013094-109</strain>
    </source>
</reference>
<proteinExistence type="predicted"/>
<organism evidence="1">
    <name type="scientific">viral metagenome</name>
    <dbReference type="NCBI Taxonomy" id="1070528"/>
    <lineage>
        <taxon>unclassified sequences</taxon>
        <taxon>metagenomes</taxon>
        <taxon>organismal metagenomes</taxon>
    </lineage>
</organism>
<dbReference type="EMBL" id="MN740990">
    <property type="protein sequence ID" value="QHU21531.1"/>
    <property type="molecule type" value="Genomic_DNA"/>
</dbReference>
<evidence type="ECO:0000313" key="1">
    <source>
        <dbReference type="EMBL" id="QHU21531.1"/>
    </source>
</evidence>